<accession>A0A1F6VIJ8</accession>
<dbReference type="STRING" id="1801743.A2824_03430"/>
<sequence length="317" mass="36804">MSNEGEKTPRTPTAGPGSIVKYEKESKESKDLDLSNFLFHYHELEKIVKSVGGDSKWLMEEKYDSATKKITTEHKDILDALGLELNTVAPSKEAMRESDKQKLNYPEIRIDINDRNKFLHYLKELHPSFLSPPQEDFLITAITSLYKQARDEYDPRNPDGRFLEFFRSLGDIIERYKHFYLPKDPSTSTGDNTEIESKIIPELEDYLHAYKSGSLKELLLAERAGLPLEFELLNKRDRVNSFLGMIYDKEKKQLDYEFLDEWVMLLKEMGKNKNAESLYSGLLFNILGLLDVLISDAPSEEVLREIDDYKKRFKNIA</sequence>
<gene>
    <name evidence="2" type="ORF">A2824_03430</name>
</gene>
<comment type="caution">
    <text evidence="2">The sequence shown here is derived from an EMBL/GenBank/DDBJ whole genome shotgun (WGS) entry which is preliminary data.</text>
</comment>
<evidence type="ECO:0000313" key="2">
    <source>
        <dbReference type="EMBL" id="OGI69491.1"/>
    </source>
</evidence>
<organism evidence="2 3">
    <name type="scientific">Candidatus Nomurabacteria bacterium RIFCSPHIGHO2_01_FULL_42_16</name>
    <dbReference type="NCBI Taxonomy" id="1801743"/>
    <lineage>
        <taxon>Bacteria</taxon>
        <taxon>Candidatus Nomuraibacteriota</taxon>
    </lineage>
</organism>
<dbReference type="AlphaFoldDB" id="A0A1F6VIJ8"/>
<dbReference type="Proteomes" id="UP000178059">
    <property type="component" value="Unassembled WGS sequence"/>
</dbReference>
<name>A0A1F6VIJ8_9BACT</name>
<reference evidence="2 3" key="1">
    <citation type="journal article" date="2016" name="Nat. Commun.">
        <title>Thousands of microbial genomes shed light on interconnected biogeochemical processes in an aquifer system.</title>
        <authorList>
            <person name="Anantharaman K."/>
            <person name="Brown C.T."/>
            <person name="Hug L.A."/>
            <person name="Sharon I."/>
            <person name="Castelle C.J."/>
            <person name="Probst A.J."/>
            <person name="Thomas B.C."/>
            <person name="Singh A."/>
            <person name="Wilkins M.J."/>
            <person name="Karaoz U."/>
            <person name="Brodie E.L."/>
            <person name="Williams K.H."/>
            <person name="Hubbard S.S."/>
            <person name="Banfield J.F."/>
        </authorList>
    </citation>
    <scope>NUCLEOTIDE SEQUENCE [LARGE SCALE GENOMIC DNA]</scope>
</reference>
<dbReference type="EMBL" id="MFTT01000024">
    <property type="protein sequence ID" value="OGI69491.1"/>
    <property type="molecule type" value="Genomic_DNA"/>
</dbReference>
<evidence type="ECO:0000313" key="3">
    <source>
        <dbReference type="Proteomes" id="UP000178059"/>
    </source>
</evidence>
<evidence type="ECO:0000256" key="1">
    <source>
        <dbReference type="SAM" id="MobiDB-lite"/>
    </source>
</evidence>
<proteinExistence type="predicted"/>
<protein>
    <submittedName>
        <fullName evidence="2">Uncharacterized protein</fullName>
    </submittedName>
</protein>
<feature type="region of interest" description="Disordered" evidence="1">
    <location>
        <begin position="1"/>
        <end position="24"/>
    </location>
</feature>